<dbReference type="EMBL" id="GBRH01195253">
    <property type="protein sequence ID" value="JAE02643.1"/>
    <property type="molecule type" value="Transcribed_RNA"/>
</dbReference>
<name>A0A0A9F301_ARUDO</name>
<sequence length="40" mass="3878">MSHKAECTPMDRWLDAANANANAAAAAAAGDLAVAAPAAP</sequence>
<organism evidence="1">
    <name type="scientific">Arundo donax</name>
    <name type="common">Giant reed</name>
    <name type="synonym">Donax arundinaceus</name>
    <dbReference type="NCBI Taxonomy" id="35708"/>
    <lineage>
        <taxon>Eukaryota</taxon>
        <taxon>Viridiplantae</taxon>
        <taxon>Streptophyta</taxon>
        <taxon>Embryophyta</taxon>
        <taxon>Tracheophyta</taxon>
        <taxon>Spermatophyta</taxon>
        <taxon>Magnoliopsida</taxon>
        <taxon>Liliopsida</taxon>
        <taxon>Poales</taxon>
        <taxon>Poaceae</taxon>
        <taxon>PACMAD clade</taxon>
        <taxon>Arundinoideae</taxon>
        <taxon>Arundineae</taxon>
        <taxon>Arundo</taxon>
    </lineage>
</organism>
<reference evidence="1" key="1">
    <citation type="submission" date="2014-09" db="EMBL/GenBank/DDBJ databases">
        <authorList>
            <person name="Magalhaes I.L.F."/>
            <person name="Oliveira U."/>
            <person name="Santos F.R."/>
            <person name="Vidigal T.H.D.A."/>
            <person name="Brescovit A.D."/>
            <person name="Santos A.J."/>
        </authorList>
    </citation>
    <scope>NUCLEOTIDE SEQUENCE</scope>
    <source>
        <tissue evidence="1">Shoot tissue taken approximately 20 cm above the soil surface</tissue>
    </source>
</reference>
<proteinExistence type="predicted"/>
<reference evidence="1" key="2">
    <citation type="journal article" date="2015" name="Data Brief">
        <title>Shoot transcriptome of the giant reed, Arundo donax.</title>
        <authorList>
            <person name="Barrero R.A."/>
            <person name="Guerrero F.D."/>
            <person name="Moolhuijzen P."/>
            <person name="Goolsby J.A."/>
            <person name="Tidwell J."/>
            <person name="Bellgard S.E."/>
            <person name="Bellgard M.I."/>
        </authorList>
    </citation>
    <scope>NUCLEOTIDE SEQUENCE</scope>
    <source>
        <tissue evidence="1">Shoot tissue taken approximately 20 cm above the soil surface</tissue>
    </source>
</reference>
<evidence type="ECO:0000313" key="1">
    <source>
        <dbReference type="EMBL" id="JAE02643.1"/>
    </source>
</evidence>
<dbReference type="AlphaFoldDB" id="A0A0A9F301"/>
<protein>
    <submittedName>
        <fullName evidence="1">Uncharacterized protein</fullName>
    </submittedName>
</protein>
<accession>A0A0A9F301</accession>